<evidence type="ECO:0000313" key="1">
    <source>
        <dbReference type="EMBL" id="AEF95188.1"/>
    </source>
</evidence>
<name>F6B3M9_DESCC</name>
<dbReference type="eggNOG" id="COG5322">
    <property type="taxonomic scope" value="Bacteria"/>
</dbReference>
<sequence length="303" mass="33271">MKRVVSVSLGSSRRDYTGQFDLLGQRILVQRIGTDGSMARAVDLLKKLDGQVDVLTLGGVNLYLRVGKYKFPLRDGVKLAGHVKYTPLVDGSGIKEAVETNLVNFLQVRYGWPRAGQRVLISSVLDRFPLAAALQRVGCRLIIGDAMFALGLPIAFSSLSWFTGLARITVPVLARLPISWLYPLGDRQERIKPRFAGWYQKADIIAGDFHFIRRHMPENLAGKIIITSTVTAGDVAELRKRGAAWLVTTSPDLDGRSLGANVLEGICVALLNSFPGAITTADYQKLLDQLGWRPRVEKLSVGS</sequence>
<dbReference type="Proteomes" id="UP000009226">
    <property type="component" value="Chromosome"/>
</dbReference>
<protein>
    <recommendedName>
        <fullName evidence="3">Quinate 5-dehydrogenase</fullName>
    </recommendedName>
</protein>
<proteinExistence type="predicted"/>
<dbReference type="KEGG" id="dca:Desca_2353"/>
<evidence type="ECO:0000313" key="2">
    <source>
        <dbReference type="Proteomes" id="UP000009226"/>
    </source>
</evidence>
<dbReference type="EMBL" id="CP002736">
    <property type="protein sequence ID" value="AEF95188.1"/>
    <property type="molecule type" value="Genomic_DNA"/>
</dbReference>
<organism evidence="1 2">
    <name type="scientific">Desulfotomaculum nigrificans (strain DSM 14880 / VKM B-2319 / CO-1-SRB)</name>
    <name type="common">Desulfotomaculum carboxydivorans</name>
    <dbReference type="NCBI Taxonomy" id="868595"/>
    <lineage>
        <taxon>Bacteria</taxon>
        <taxon>Bacillati</taxon>
        <taxon>Bacillota</taxon>
        <taxon>Clostridia</taxon>
        <taxon>Eubacteriales</taxon>
        <taxon>Desulfotomaculaceae</taxon>
        <taxon>Desulfotomaculum</taxon>
    </lineage>
</organism>
<keyword evidence="2" id="KW-1185">Reference proteome</keyword>
<accession>F6B3M9</accession>
<dbReference type="RefSeq" id="WP_013810697.1">
    <property type="nucleotide sequence ID" value="NC_015565.1"/>
</dbReference>
<evidence type="ECO:0008006" key="3">
    <source>
        <dbReference type="Google" id="ProtNLM"/>
    </source>
</evidence>
<gene>
    <name evidence="1" type="ordered locus">Desca_2353</name>
</gene>
<dbReference type="HOGENOM" id="CLU_1007311_0_0_9"/>
<reference evidence="1 2" key="1">
    <citation type="submission" date="2011-05" db="EMBL/GenBank/DDBJ databases">
        <title>Complete sequence of Desulfotomaculum carboxydivorans CO-1-SRB.</title>
        <authorList>
            <consortium name="US DOE Joint Genome Institute"/>
            <person name="Lucas S."/>
            <person name="Han J."/>
            <person name="Lapidus A."/>
            <person name="Cheng J.-F."/>
            <person name="Goodwin L."/>
            <person name="Pitluck S."/>
            <person name="Peters L."/>
            <person name="Mikhailova N."/>
            <person name="Lu M."/>
            <person name="Han C."/>
            <person name="Tapia R."/>
            <person name="Land M."/>
            <person name="Hauser L."/>
            <person name="Kyrpides N."/>
            <person name="Ivanova N."/>
            <person name="Pagani I."/>
            <person name="Stams A."/>
            <person name="Plugge C."/>
            <person name="Muyzer G."/>
            <person name="Kuever J."/>
            <person name="Parshina S."/>
            <person name="Ivanova A."/>
            <person name="Nazina T."/>
            <person name="Woyke T."/>
        </authorList>
    </citation>
    <scope>NUCLEOTIDE SEQUENCE [LARGE SCALE GENOMIC DNA]</scope>
    <source>
        <strain evidence="2">DSM 14880 / VKM B-2319 / CO-1-SRB</strain>
    </source>
</reference>
<dbReference type="AlphaFoldDB" id="F6B3M9"/>
<dbReference type="STRING" id="868595.Desca_2353"/>